<gene>
    <name evidence="1" type="ORF">TBRA_LOCUS2311</name>
</gene>
<dbReference type="Proteomes" id="UP000479190">
    <property type="component" value="Unassembled WGS sequence"/>
</dbReference>
<protein>
    <submittedName>
        <fullName evidence="1">Uncharacterized protein</fullName>
    </submittedName>
</protein>
<dbReference type="EMBL" id="CADCXV010000452">
    <property type="protein sequence ID" value="CAB0030304.1"/>
    <property type="molecule type" value="Genomic_DNA"/>
</dbReference>
<reference evidence="1 2" key="1">
    <citation type="submission" date="2020-02" db="EMBL/GenBank/DDBJ databases">
        <authorList>
            <person name="Ferguson B K."/>
        </authorList>
    </citation>
    <scope>NUCLEOTIDE SEQUENCE [LARGE SCALE GENOMIC DNA]</scope>
</reference>
<evidence type="ECO:0000313" key="1">
    <source>
        <dbReference type="EMBL" id="CAB0030304.1"/>
    </source>
</evidence>
<dbReference type="AlphaFoldDB" id="A0A6H5HYJ1"/>
<sequence length="68" mass="7447">MSVAIGRWHAVRCVMPGVAVVHFSPSRVGPSRPLGVGQRARSVTVAQLSRVSRHGHFSWCFPVPTARR</sequence>
<accession>A0A6H5HYJ1</accession>
<feature type="non-terminal residue" evidence="1">
    <location>
        <position position="68"/>
    </location>
</feature>
<evidence type="ECO:0000313" key="2">
    <source>
        <dbReference type="Proteomes" id="UP000479190"/>
    </source>
</evidence>
<proteinExistence type="predicted"/>
<name>A0A6H5HYJ1_9HYME</name>
<keyword evidence="2" id="KW-1185">Reference proteome</keyword>
<organism evidence="1 2">
    <name type="scientific">Trichogramma brassicae</name>
    <dbReference type="NCBI Taxonomy" id="86971"/>
    <lineage>
        <taxon>Eukaryota</taxon>
        <taxon>Metazoa</taxon>
        <taxon>Ecdysozoa</taxon>
        <taxon>Arthropoda</taxon>
        <taxon>Hexapoda</taxon>
        <taxon>Insecta</taxon>
        <taxon>Pterygota</taxon>
        <taxon>Neoptera</taxon>
        <taxon>Endopterygota</taxon>
        <taxon>Hymenoptera</taxon>
        <taxon>Apocrita</taxon>
        <taxon>Proctotrupomorpha</taxon>
        <taxon>Chalcidoidea</taxon>
        <taxon>Trichogrammatidae</taxon>
        <taxon>Trichogramma</taxon>
    </lineage>
</organism>